<dbReference type="SUPFAM" id="SSF53098">
    <property type="entry name" value="Ribonuclease H-like"/>
    <property type="match status" value="1"/>
</dbReference>
<dbReference type="EMBL" id="JARTCD010000279">
    <property type="protein sequence ID" value="KAJ8651338.1"/>
    <property type="molecule type" value="Genomic_DNA"/>
</dbReference>
<name>A0AAD7XSH5_9FUNG</name>
<dbReference type="GO" id="GO:0015074">
    <property type="term" value="P:DNA integration"/>
    <property type="evidence" value="ECO:0007669"/>
    <property type="project" value="InterPro"/>
</dbReference>
<dbReference type="FunFam" id="3.30.420.10:FF:000032">
    <property type="entry name" value="Retrovirus-related Pol polyprotein from transposon 297-like Protein"/>
    <property type="match status" value="1"/>
</dbReference>
<feature type="domain" description="Integrase catalytic" evidence="1">
    <location>
        <begin position="35"/>
        <end position="195"/>
    </location>
</feature>
<evidence type="ECO:0000313" key="3">
    <source>
        <dbReference type="Proteomes" id="UP001234581"/>
    </source>
</evidence>
<dbReference type="PANTHER" id="PTHR37984">
    <property type="entry name" value="PROTEIN CBG26694"/>
    <property type="match status" value="1"/>
</dbReference>
<dbReference type="Gene3D" id="3.30.420.10">
    <property type="entry name" value="Ribonuclease H-like superfamily/Ribonuclease H"/>
    <property type="match status" value="1"/>
</dbReference>
<dbReference type="AlphaFoldDB" id="A0AAD7XSH5"/>
<dbReference type="GeneID" id="83220434"/>
<dbReference type="GO" id="GO:0003676">
    <property type="term" value="F:nucleic acid binding"/>
    <property type="evidence" value="ECO:0007669"/>
    <property type="project" value="InterPro"/>
</dbReference>
<evidence type="ECO:0000259" key="1">
    <source>
        <dbReference type="PROSITE" id="PS50994"/>
    </source>
</evidence>
<reference evidence="2 3" key="1">
    <citation type="submission" date="2023-03" db="EMBL/GenBank/DDBJ databases">
        <title>Genome sequence of Lichtheimia ornata CBS 291.66.</title>
        <authorList>
            <person name="Mohabir J.T."/>
            <person name="Shea T.P."/>
            <person name="Kurbessoian T."/>
            <person name="Berby B."/>
            <person name="Fontaine J."/>
            <person name="Livny J."/>
            <person name="Gnirke A."/>
            <person name="Stajich J.E."/>
            <person name="Cuomo C.A."/>
        </authorList>
    </citation>
    <scope>NUCLEOTIDE SEQUENCE [LARGE SCALE GENOMIC DNA]</scope>
    <source>
        <strain evidence="2">CBS 291.66</strain>
    </source>
</reference>
<dbReference type="InterPro" id="IPR001584">
    <property type="entry name" value="Integrase_cat-core"/>
</dbReference>
<dbReference type="Pfam" id="PF00665">
    <property type="entry name" value="rve"/>
    <property type="match status" value="1"/>
</dbReference>
<dbReference type="InterPro" id="IPR050951">
    <property type="entry name" value="Retrovirus_Pol_polyprotein"/>
</dbReference>
<dbReference type="Proteomes" id="UP001234581">
    <property type="component" value="Unassembled WGS sequence"/>
</dbReference>
<organism evidence="2 3">
    <name type="scientific">Lichtheimia ornata</name>
    <dbReference type="NCBI Taxonomy" id="688661"/>
    <lineage>
        <taxon>Eukaryota</taxon>
        <taxon>Fungi</taxon>
        <taxon>Fungi incertae sedis</taxon>
        <taxon>Mucoromycota</taxon>
        <taxon>Mucoromycotina</taxon>
        <taxon>Mucoromycetes</taxon>
        <taxon>Mucorales</taxon>
        <taxon>Lichtheimiaceae</taxon>
        <taxon>Lichtheimia</taxon>
    </lineage>
</organism>
<proteinExistence type="predicted"/>
<dbReference type="GO" id="GO:0005634">
    <property type="term" value="C:nucleus"/>
    <property type="evidence" value="ECO:0007669"/>
    <property type="project" value="UniProtKB-ARBA"/>
</dbReference>
<dbReference type="InterPro" id="IPR012337">
    <property type="entry name" value="RNaseH-like_sf"/>
</dbReference>
<protein>
    <recommendedName>
        <fullName evidence="1">Integrase catalytic domain-containing protein</fullName>
    </recommendedName>
</protein>
<keyword evidence="3" id="KW-1185">Reference proteome</keyword>
<dbReference type="InterPro" id="IPR036397">
    <property type="entry name" value="RNaseH_sf"/>
</dbReference>
<dbReference type="PROSITE" id="PS50994">
    <property type="entry name" value="INTEGRASE"/>
    <property type="match status" value="1"/>
</dbReference>
<sequence length="324" mass="36493">MRSFVAEQIRKCPICIRTKTSRKPFGHTNLIRSNPPLQPFDTIAIDTFGPLAQSQAGNKYIIVIQCMFSRYVIITPVAVCNTDTVSKTLIHLFSEHGFPRVMLSDNGPTYSASMLQVLCMKLGIKQQYAPAYHPQSNGLVERFMSTLKSMLLSYMEQDHLSDVWDKHLPEFQLAYNSSIHASTGFTPFSLVHGREARLVGQVDFTPQDISSSTYRQTTDLYLSRARAIVQLANQRTQADNATSMNNSRHRPPFSVGSLVLVEAPHNSAKRKGKFARPYPDEVYVITRQVGSDRYDLQALKNHQVLTNIHASRLKPIPFNETSSS</sequence>
<comment type="caution">
    <text evidence="2">The sequence shown here is derived from an EMBL/GenBank/DDBJ whole genome shotgun (WGS) entry which is preliminary data.</text>
</comment>
<evidence type="ECO:0000313" key="2">
    <source>
        <dbReference type="EMBL" id="KAJ8651338.1"/>
    </source>
</evidence>
<dbReference type="RefSeq" id="XP_058336253.1">
    <property type="nucleotide sequence ID" value="XM_058492981.1"/>
</dbReference>
<accession>A0AAD7XSH5</accession>
<gene>
    <name evidence="2" type="ORF">O0I10_013165</name>
</gene>
<dbReference type="PANTHER" id="PTHR37984:SF15">
    <property type="entry name" value="INTEGRASE CATALYTIC DOMAIN-CONTAINING PROTEIN"/>
    <property type="match status" value="1"/>
</dbReference>